<dbReference type="PANTHER" id="PTHR13931">
    <property type="entry name" value="UBIQUITINATION FACTOR E4"/>
    <property type="match status" value="1"/>
</dbReference>
<sequence>MSSQEQSIEGLASNPFLALFTEHPSPSLSQPLIPGGVSTSSALAPPVQISSKQQDEEIRNISTADGESQEQILNDLLQRIFLITLKNDHDRLGCKAVGGLPKRCVYLRDSALDSETSLLSFANIDQALLERLTMQYPRNNVVITGRARSMSVLDEIEAGEGDIVKYLVQCFFRARTDATKLKVKQPEIFKHAENAKKLALSYVGTCMLSSEMFPNQNGHKQLFSLLMSSQDNRDIYQFMGDFVKEYTDADEVEMIFLPLIELLAEKQSEFDLVKPQTFQYLDFLLFISRQSHIAELLTKTSWLPPKPLPIFRNQPSISGRAFEKQTLLGGFLGLTSIATDPTKPSMMSELFATTLADDGFFLNLGTAMLRLCQPFLDPSSPKLLKIDPRYCAVAVTESSITQEDTPIHCIGLNEETRLIIPQDESTVSVEPTPAFGFVTECFFMTHYCLQLGFGKICEKYKSLMTRLSELQRVYQSTYDQGGESSLAGRLKDKFELGIIQQLSLKTHLLNPSMIELTLRFYIATTSWINQVALAGDNFLEMTEFVEVAMPLADQTPAALLFVPEFILDNMADFIIFLRHFSEETLETAGKGLHHLLTFFVIYMGSPERVKNPHLRAKLAEALECLVPVQREPREGQSPVTVYHRQLAFEQHAEAKKHLPCALLSLFVDIEFTGHSMQFEQKFGYRHHMYTVLEYLWSMQEYKQSILDLCSEYHRQLAFEQHAEAKKHLPCALLSLFVDIEFTGHSMQFEQKFGYRHHMYTVLEYLWSMQEYKQSILDLCSEMQQKNENSIILRFISLLINDAIYLLDESLDYMAQIKKKQLEEAEQESETLSEQERETRQRAFSQLSQMATSHNILGCKTVHTLSYLTTELKEPFVCSCVCSRIAAMLNYFLLQLVGPKMSKLKVKDFTEFHFKPQQLVSDIVDIYINLGTSEAFCKEVGRDERSYKPDLFIQAERVLKLIGRPASVLFQINEVARKVQEHLEEEEELPEPPEDYQDPIMNTLMRCPVRLPTSGKIMDKEIISRHLLSDQSDPFNRKHLTVSMLEPEEDLKAEIEEWIARNSTKSKGKSAGNDQKEMQS</sequence>
<evidence type="ECO:0000256" key="8">
    <source>
        <dbReference type="ARBA" id="ARBA00022786"/>
    </source>
</evidence>
<dbReference type="FunFam" id="3.30.40.10:FF:000055">
    <property type="entry name" value="Ubiquitin conjugation factor e4 a"/>
    <property type="match status" value="1"/>
</dbReference>
<dbReference type="GO" id="GO:0006511">
    <property type="term" value="P:ubiquitin-dependent protein catabolic process"/>
    <property type="evidence" value="ECO:0007669"/>
    <property type="project" value="InterPro"/>
</dbReference>
<evidence type="ECO:0000256" key="3">
    <source>
        <dbReference type="ARBA" id="ARBA00004906"/>
    </source>
</evidence>
<evidence type="ECO:0000256" key="2">
    <source>
        <dbReference type="ARBA" id="ARBA00004496"/>
    </source>
</evidence>
<protein>
    <recommendedName>
        <fullName evidence="11">Ubiquitin conjugation factor E4 A</fullName>
        <ecNumber evidence="5">2.3.2.27</ecNumber>
    </recommendedName>
</protein>
<dbReference type="GO" id="GO:0000209">
    <property type="term" value="P:protein polyubiquitination"/>
    <property type="evidence" value="ECO:0000318"/>
    <property type="project" value="GO_Central"/>
</dbReference>
<evidence type="ECO:0000256" key="6">
    <source>
        <dbReference type="ARBA" id="ARBA00022490"/>
    </source>
</evidence>
<evidence type="ECO:0000256" key="7">
    <source>
        <dbReference type="ARBA" id="ARBA00022679"/>
    </source>
</evidence>
<evidence type="ECO:0000256" key="9">
    <source>
        <dbReference type="ARBA" id="ARBA00022990"/>
    </source>
</evidence>
<feature type="region of interest" description="Disordered" evidence="13">
    <location>
        <begin position="1057"/>
        <end position="1079"/>
    </location>
</feature>
<dbReference type="InterPro" id="IPR003613">
    <property type="entry name" value="Ubox_domain"/>
</dbReference>
<dbReference type="GO" id="GO:0005634">
    <property type="term" value="C:nucleus"/>
    <property type="evidence" value="ECO:0000318"/>
    <property type="project" value="GO_Central"/>
</dbReference>
<dbReference type="Pfam" id="PF04564">
    <property type="entry name" value="U-box"/>
    <property type="match status" value="1"/>
</dbReference>
<feature type="domain" description="U-box" evidence="14">
    <location>
        <begin position="990"/>
        <end position="1064"/>
    </location>
</feature>
<evidence type="ECO:0000313" key="16">
    <source>
        <dbReference type="Proteomes" id="UP000001593"/>
    </source>
</evidence>
<comment type="pathway">
    <text evidence="3">Protein modification; protein ubiquitination.</text>
</comment>
<proteinExistence type="inferred from homology"/>
<dbReference type="HOGENOM" id="CLU_003224_1_0_1"/>
<dbReference type="GO" id="GO:0000151">
    <property type="term" value="C:ubiquitin ligase complex"/>
    <property type="evidence" value="ECO:0007669"/>
    <property type="project" value="InterPro"/>
</dbReference>
<evidence type="ECO:0000256" key="4">
    <source>
        <dbReference type="ARBA" id="ARBA00007434"/>
    </source>
</evidence>
<name>A7RUX2_NEMVE</name>
<dbReference type="InParanoid" id="A7RUX2"/>
<dbReference type="PhylomeDB" id="A7RUX2"/>
<keyword evidence="6" id="KW-0963">Cytoplasm</keyword>
<dbReference type="EMBL" id="DS469541">
    <property type="protein sequence ID" value="EDO44825.1"/>
    <property type="molecule type" value="Genomic_DNA"/>
</dbReference>
<comment type="similarity">
    <text evidence="4">Belongs to the ubiquitin conjugation factor E4 family.</text>
</comment>
<evidence type="ECO:0000256" key="13">
    <source>
        <dbReference type="SAM" id="MobiDB-lite"/>
    </source>
</evidence>
<dbReference type="UniPathway" id="UPA00143"/>
<dbReference type="CDD" id="cd16658">
    <property type="entry name" value="RING-Ubox_UBE4B"/>
    <property type="match status" value="1"/>
</dbReference>
<dbReference type="SUPFAM" id="SSF57850">
    <property type="entry name" value="RING/U-box"/>
    <property type="match status" value="1"/>
</dbReference>
<keyword evidence="12" id="KW-0175">Coiled coil</keyword>
<dbReference type="InterPro" id="IPR019474">
    <property type="entry name" value="Ub_conjug_fac_E4_core"/>
</dbReference>
<dbReference type="PANTHER" id="PTHR13931:SF16">
    <property type="entry name" value="UBIQUITIN CONJUGATION FACTOR E4 A"/>
    <property type="match status" value="1"/>
</dbReference>
<evidence type="ECO:0000256" key="5">
    <source>
        <dbReference type="ARBA" id="ARBA00012483"/>
    </source>
</evidence>
<feature type="coiled-coil region" evidence="12">
    <location>
        <begin position="814"/>
        <end position="841"/>
    </location>
</feature>
<dbReference type="eggNOG" id="KOG2042">
    <property type="taxonomic scope" value="Eukaryota"/>
</dbReference>
<accession>A7RUX2</accession>
<keyword evidence="7" id="KW-0808">Transferase</keyword>
<evidence type="ECO:0000256" key="1">
    <source>
        <dbReference type="ARBA" id="ARBA00000900"/>
    </source>
</evidence>
<dbReference type="OMA" id="LFVEEIC"/>
<keyword evidence="16" id="KW-1185">Reference proteome</keyword>
<evidence type="ECO:0000313" key="15">
    <source>
        <dbReference type="EMBL" id="EDO44825.1"/>
    </source>
</evidence>
<comment type="function">
    <text evidence="10">Ubiquitin-protein ligase that probably functions as an E3 ligase in conjunction with specific E1 and E2 ligases. May also function as an E4 ligase mediating the assembly of polyubiquitin chains on substrates ubiquitinated by another E3 ubiquitin ligase. Mediates 'Lys-48'-linked polyubiquitination of substrates.</text>
</comment>
<dbReference type="SMART" id="SM00504">
    <property type="entry name" value="Ubox"/>
    <property type="match status" value="1"/>
</dbReference>
<dbReference type="GO" id="GO:0005737">
    <property type="term" value="C:cytoplasm"/>
    <property type="evidence" value="ECO:0000318"/>
    <property type="project" value="GO_Central"/>
</dbReference>
<dbReference type="GO" id="GO:0034450">
    <property type="term" value="F:ubiquitin-ubiquitin ligase activity"/>
    <property type="evidence" value="ECO:0000318"/>
    <property type="project" value="GO_Central"/>
</dbReference>
<evidence type="ECO:0000259" key="14">
    <source>
        <dbReference type="PROSITE" id="PS51698"/>
    </source>
</evidence>
<keyword evidence="8" id="KW-0833">Ubl conjugation pathway</keyword>
<dbReference type="InterPro" id="IPR045132">
    <property type="entry name" value="UBE4"/>
</dbReference>
<evidence type="ECO:0000256" key="11">
    <source>
        <dbReference type="ARBA" id="ARBA00040077"/>
    </source>
</evidence>
<dbReference type="GO" id="GO:0036503">
    <property type="term" value="P:ERAD pathway"/>
    <property type="evidence" value="ECO:0000318"/>
    <property type="project" value="GO_Central"/>
</dbReference>
<keyword evidence="9" id="KW-0007">Acetylation</keyword>
<gene>
    <name evidence="15" type="ORF">NEMVEDRAFT_v1g240861</name>
</gene>
<organism evidence="15 16">
    <name type="scientific">Nematostella vectensis</name>
    <name type="common">Starlet sea anemone</name>
    <dbReference type="NCBI Taxonomy" id="45351"/>
    <lineage>
        <taxon>Eukaryota</taxon>
        <taxon>Metazoa</taxon>
        <taxon>Cnidaria</taxon>
        <taxon>Anthozoa</taxon>
        <taxon>Hexacorallia</taxon>
        <taxon>Actiniaria</taxon>
        <taxon>Edwardsiidae</taxon>
        <taxon>Nematostella</taxon>
    </lineage>
</organism>
<dbReference type="Pfam" id="PF10408">
    <property type="entry name" value="Ufd2P_core"/>
    <property type="match status" value="2"/>
</dbReference>
<dbReference type="Proteomes" id="UP000001593">
    <property type="component" value="Unassembled WGS sequence"/>
</dbReference>
<dbReference type="Gene3D" id="3.30.40.10">
    <property type="entry name" value="Zinc/RING finger domain, C3HC4 (zinc finger)"/>
    <property type="match status" value="1"/>
</dbReference>
<dbReference type="PROSITE" id="PS51698">
    <property type="entry name" value="U_BOX"/>
    <property type="match status" value="1"/>
</dbReference>
<reference evidence="15 16" key="1">
    <citation type="journal article" date="2007" name="Science">
        <title>Sea anemone genome reveals ancestral eumetazoan gene repertoire and genomic organization.</title>
        <authorList>
            <person name="Putnam N.H."/>
            <person name="Srivastava M."/>
            <person name="Hellsten U."/>
            <person name="Dirks B."/>
            <person name="Chapman J."/>
            <person name="Salamov A."/>
            <person name="Terry A."/>
            <person name="Shapiro H."/>
            <person name="Lindquist E."/>
            <person name="Kapitonov V.V."/>
            <person name="Jurka J."/>
            <person name="Genikhovich G."/>
            <person name="Grigoriev I.V."/>
            <person name="Lucas S.M."/>
            <person name="Steele R.E."/>
            <person name="Finnerty J.R."/>
            <person name="Technau U."/>
            <person name="Martindale M.Q."/>
            <person name="Rokhsar D.S."/>
        </authorList>
    </citation>
    <scope>NUCLEOTIDE SEQUENCE [LARGE SCALE GENOMIC DNA]</scope>
    <source>
        <strain evidence="16">CH2 X CH6</strain>
    </source>
</reference>
<dbReference type="EC" id="2.3.2.27" evidence="5"/>
<dbReference type="InterPro" id="IPR013083">
    <property type="entry name" value="Znf_RING/FYVE/PHD"/>
</dbReference>
<dbReference type="STRING" id="45351.A7RUX2"/>
<evidence type="ECO:0000256" key="10">
    <source>
        <dbReference type="ARBA" id="ARBA00037624"/>
    </source>
</evidence>
<comment type="subcellular location">
    <subcellularLocation>
        <location evidence="2">Cytoplasm</location>
    </subcellularLocation>
</comment>
<comment type="catalytic activity">
    <reaction evidence="1">
        <text>S-ubiquitinyl-[E2 ubiquitin-conjugating enzyme]-L-cysteine + [acceptor protein]-L-lysine = [E2 ubiquitin-conjugating enzyme]-L-cysteine + N(6)-ubiquitinyl-[acceptor protein]-L-lysine.</text>
        <dbReference type="EC" id="2.3.2.27"/>
    </reaction>
</comment>
<dbReference type="AlphaFoldDB" id="A7RUX2"/>
<evidence type="ECO:0000256" key="12">
    <source>
        <dbReference type="SAM" id="Coils"/>
    </source>
</evidence>